<dbReference type="EMBL" id="QWEG01000007">
    <property type="protein sequence ID" value="RHW40443.1"/>
    <property type="molecule type" value="Genomic_DNA"/>
</dbReference>
<protein>
    <submittedName>
        <fullName evidence="2">Transporter</fullName>
    </submittedName>
</protein>
<dbReference type="Proteomes" id="UP000284416">
    <property type="component" value="Unassembled WGS sequence"/>
</dbReference>
<evidence type="ECO:0000256" key="1">
    <source>
        <dbReference type="SAM" id="MobiDB-lite"/>
    </source>
</evidence>
<accession>A0A417YTU8</accession>
<dbReference type="OrthoDB" id="2068061at2"/>
<evidence type="ECO:0000313" key="2">
    <source>
        <dbReference type="EMBL" id="RHW40443.1"/>
    </source>
</evidence>
<keyword evidence="3" id="KW-1185">Reference proteome</keyword>
<evidence type="ECO:0000313" key="3">
    <source>
        <dbReference type="Proteomes" id="UP000284416"/>
    </source>
</evidence>
<gene>
    <name evidence="2" type="ORF">D1B31_12030</name>
</gene>
<proteinExistence type="predicted"/>
<sequence length="142" mass="15312">MVGDDRQFPQFPGGGQTGGQFPGGGFPGGQFPGGGQTGGQFPGGQFPGGGGFPGGGNDGPPSGPPPFATPQESFGATSFAVDPGAIWRCRHRFTYIWLNSGRSFWFYPTFIGRNSIAGWRFRRNGWTFYGTDLRRIRSFRCF</sequence>
<feature type="compositionally biased region" description="Gly residues" evidence="1">
    <location>
        <begin position="12"/>
        <end position="58"/>
    </location>
</feature>
<feature type="region of interest" description="Disordered" evidence="1">
    <location>
        <begin position="1"/>
        <end position="75"/>
    </location>
</feature>
<reference evidence="2 3" key="1">
    <citation type="journal article" date="2017" name="Int. J. Syst. Evol. Microbiol.">
        <title>Bacillus notoginsengisoli sp. nov., a novel bacterium isolated from the rhizosphere of Panax notoginseng.</title>
        <authorList>
            <person name="Zhang M.Y."/>
            <person name="Cheng J."/>
            <person name="Cai Y."/>
            <person name="Zhang T.Y."/>
            <person name="Wu Y.Y."/>
            <person name="Manikprabhu D."/>
            <person name="Li W.J."/>
            <person name="Zhang Y.X."/>
        </authorList>
    </citation>
    <scope>NUCLEOTIDE SEQUENCE [LARGE SCALE GENOMIC DNA]</scope>
    <source>
        <strain evidence="2 3">JCM 30743</strain>
    </source>
</reference>
<dbReference type="AlphaFoldDB" id="A0A417YTU8"/>
<name>A0A417YTU8_9BACI</name>
<organism evidence="2 3">
    <name type="scientific">Neobacillus notoginsengisoli</name>
    <dbReference type="NCBI Taxonomy" id="1578198"/>
    <lineage>
        <taxon>Bacteria</taxon>
        <taxon>Bacillati</taxon>
        <taxon>Bacillota</taxon>
        <taxon>Bacilli</taxon>
        <taxon>Bacillales</taxon>
        <taxon>Bacillaceae</taxon>
        <taxon>Neobacillus</taxon>
    </lineage>
</organism>
<comment type="caution">
    <text evidence="2">The sequence shown here is derived from an EMBL/GenBank/DDBJ whole genome shotgun (WGS) entry which is preliminary data.</text>
</comment>